<dbReference type="STRING" id="744872.Spica_0257"/>
<keyword evidence="3" id="KW-1003">Cell membrane</keyword>
<evidence type="ECO:0000256" key="1">
    <source>
        <dbReference type="ARBA" id="ARBA00004651"/>
    </source>
</evidence>
<dbReference type="SUPFAM" id="SSF103473">
    <property type="entry name" value="MFS general substrate transporter"/>
    <property type="match status" value="1"/>
</dbReference>
<accession>F8EYJ2</accession>
<feature type="transmembrane region" description="Helical" evidence="7">
    <location>
        <begin position="383"/>
        <end position="403"/>
    </location>
</feature>
<protein>
    <submittedName>
        <fullName evidence="9">Major facilitator superfamily MFS_1</fullName>
    </submittedName>
</protein>
<feature type="domain" description="Major facilitator superfamily (MFS) profile" evidence="8">
    <location>
        <begin position="26"/>
        <end position="408"/>
    </location>
</feature>
<evidence type="ECO:0000256" key="7">
    <source>
        <dbReference type="SAM" id="Phobius"/>
    </source>
</evidence>
<organism evidence="9 10">
    <name type="scientific">Gracilinema caldarium (strain ATCC 51460 / DSM 7334 / H1)</name>
    <name type="common">Treponema caldarium</name>
    <dbReference type="NCBI Taxonomy" id="744872"/>
    <lineage>
        <taxon>Bacteria</taxon>
        <taxon>Pseudomonadati</taxon>
        <taxon>Spirochaetota</taxon>
        <taxon>Spirochaetia</taxon>
        <taxon>Spirochaetales</taxon>
        <taxon>Breznakiellaceae</taxon>
        <taxon>Gracilinema</taxon>
    </lineage>
</organism>
<feature type="transmembrane region" description="Helical" evidence="7">
    <location>
        <begin position="227"/>
        <end position="246"/>
    </location>
</feature>
<dbReference type="RefSeq" id="WP_013967737.1">
    <property type="nucleotide sequence ID" value="NC_015732.1"/>
</dbReference>
<feature type="transmembrane region" description="Helical" evidence="7">
    <location>
        <begin position="59"/>
        <end position="80"/>
    </location>
</feature>
<dbReference type="Gene3D" id="1.20.1250.20">
    <property type="entry name" value="MFS general substrate transporter like domains"/>
    <property type="match status" value="1"/>
</dbReference>
<dbReference type="PROSITE" id="PS50850">
    <property type="entry name" value="MFS"/>
    <property type="match status" value="1"/>
</dbReference>
<evidence type="ECO:0000256" key="3">
    <source>
        <dbReference type="ARBA" id="ARBA00022475"/>
    </source>
</evidence>
<name>F8EYJ2_GRAC1</name>
<dbReference type="eggNOG" id="COG2814">
    <property type="taxonomic scope" value="Bacteria"/>
</dbReference>
<dbReference type="InterPro" id="IPR036259">
    <property type="entry name" value="MFS_trans_sf"/>
</dbReference>
<keyword evidence="4 7" id="KW-0812">Transmembrane</keyword>
<keyword evidence="2" id="KW-0813">Transport</keyword>
<comment type="subcellular location">
    <subcellularLocation>
        <location evidence="1">Cell membrane</location>
        <topology evidence="1">Multi-pass membrane protein</topology>
    </subcellularLocation>
</comment>
<dbReference type="AlphaFoldDB" id="F8EYJ2"/>
<evidence type="ECO:0000259" key="8">
    <source>
        <dbReference type="PROSITE" id="PS50850"/>
    </source>
</evidence>
<dbReference type="Pfam" id="PF07690">
    <property type="entry name" value="MFS_1"/>
    <property type="match status" value="1"/>
</dbReference>
<dbReference type="KEGG" id="scd:Spica_0257"/>
<dbReference type="EMBL" id="CP002868">
    <property type="protein sequence ID" value="AEJ18424.1"/>
    <property type="molecule type" value="Genomic_DNA"/>
</dbReference>
<evidence type="ECO:0000313" key="9">
    <source>
        <dbReference type="EMBL" id="AEJ18424.1"/>
    </source>
</evidence>
<feature type="transmembrane region" description="Helical" evidence="7">
    <location>
        <begin position="12"/>
        <end position="39"/>
    </location>
</feature>
<dbReference type="OrthoDB" id="9793283at2"/>
<dbReference type="PANTHER" id="PTHR23517">
    <property type="entry name" value="RESISTANCE PROTEIN MDTM, PUTATIVE-RELATED-RELATED"/>
    <property type="match status" value="1"/>
</dbReference>
<evidence type="ECO:0000256" key="4">
    <source>
        <dbReference type="ARBA" id="ARBA00022692"/>
    </source>
</evidence>
<keyword evidence="10" id="KW-1185">Reference proteome</keyword>
<dbReference type="PANTHER" id="PTHR23517:SF2">
    <property type="entry name" value="MULTIDRUG RESISTANCE PROTEIN MDTH"/>
    <property type="match status" value="1"/>
</dbReference>
<evidence type="ECO:0000256" key="6">
    <source>
        <dbReference type="ARBA" id="ARBA00023136"/>
    </source>
</evidence>
<dbReference type="InterPro" id="IPR011701">
    <property type="entry name" value="MFS"/>
</dbReference>
<dbReference type="Proteomes" id="UP000000503">
    <property type="component" value="Chromosome"/>
</dbReference>
<feature type="transmembrane region" description="Helical" evidence="7">
    <location>
        <begin position="92"/>
        <end position="111"/>
    </location>
</feature>
<dbReference type="InterPro" id="IPR050171">
    <property type="entry name" value="MFS_Transporters"/>
</dbReference>
<feature type="transmembrane region" description="Helical" evidence="7">
    <location>
        <begin position="150"/>
        <end position="173"/>
    </location>
</feature>
<feature type="transmembrane region" description="Helical" evidence="7">
    <location>
        <begin position="266"/>
        <end position="287"/>
    </location>
</feature>
<feature type="transmembrane region" description="Helical" evidence="7">
    <location>
        <begin position="294"/>
        <end position="313"/>
    </location>
</feature>
<evidence type="ECO:0000313" key="10">
    <source>
        <dbReference type="Proteomes" id="UP000000503"/>
    </source>
</evidence>
<keyword evidence="5 7" id="KW-1133">Transmembrane helix</keyword>
<dbReference type="GO" id="GO:0005886">
    <property type="term" value="C:plasma membrane"/>
    <property type="evidence" value="ECO:0007669"/>
    <property type="project" value="UniProtKB-SubCell"/>
</dbReference>
<evidence type="ECO:0000256" key="5">
    <source>
        <dbReference type="ARBA" id="ARBA00022989"/>
    </source>
</evidence>
<sequence length="415" mass="45181">MMKNRSVKIDELLGTLLAPYQGLGPSLWSMFFATMINRFGDFVSSFLALYLSRVLGFDAARTGLTISLVFTASMAGSLLSGWVADRIGRKKALLLFQSTVAFINLIVSFYVQTSWAPWLIVFASLFRGGGRPLIGAVLTDLAPANKRKEVFGLQYWSINVGVALGPLVAAVLFERSIPWLFRGDALTTLISVVLIARGVEMPLEAHVASSLEHHDDRGALRAFVSRPILLAFAGLALLSSLTYSQTGFGLPMTVSQVMGQAGPRSMGYLMSLNAVVVILFSIPIARLLRSWTPLLCMSFSGLFYVIGFGMLALPLAFSGFALSTVIWTTGEIVSSINMGVFLARHSPANWRASFQSFMGVCYSAGWVFGPLIGGWLLKGGNYALLWLATAAVCLLWALLAFAVDRWDRRILAYEA</sequence>
<reference evidence="10" key="1">
    <citation type="journal article" date="2013" name="Stand. Genomic Sci.">
        <title>Genome sequence of the thermophilic fresh-water bacterium Spirochaeta caldaria type strain (H1(T)), reclassification of Spirochaeta caldaria, Spirochaeta stenostrepta, and Spirochaeta zuelzerae in the genus Treponema as Treponema caldaria comb. nov., Treponema stenostrepta comb. nov., and Treponema zuelzerae comb. nov., and emendation of the genus Treponema.</title>
        <authorList>
            <person name="Abt B."/>
            <person name="Goker M."/>
            <person name="Scheuner C."/>
            <person name="Han C."/>
            <person name="Lu M."/>
            <person name="Misra M."/>
            <person name="Lapidus A."/>
            <person name="Nolan M."/>
            <person name="Lucas S."/>
            <person name="Hammon N."/>
            <person name="Deshpande S."/>
            <person name="Cheng J.F."/>
            <person name="Tapia R."/>
            <person name="Goodwin L.A."/>
            <person name="Pitluck S."/>
            <person name="Liolios K."/>
            <person name="Pagani I."/>
            <person name="Ivanova N."/>
            <person name="Mavromatis K."/>
            <person name="Mikhailova N."/>
            <person name="Huntemann M."/>
            <person name="Pati A."/>
            <person name="Chen A."/>
            <person name="Palaniappan K."/>
            <person name="Land M."/>
            <person name="Hauser L."/>
            <person name="Jeffries C.D."/>
            <person name="Rohde M."/>
            <person name="Spring S."/>
            <person name="Gronow S."/>
            <person name="Detter J.C."/>
            <person name="Bristow J."/>
            <person name="Eisen J.A."/>
            <person name="Markowitz V."/>
            <person name="Hugenholtz P."/>
            <person name="Kyrpides N.C."/>
            <person name="Woyke T."/>
            <person name="Klenk H.P."/>
        </authorList>
    </citation>
    <scope>NUCLEOTIDE SEQUENCE</scope>
    <source>
        <strain evidence="10">ATCC 51460 / DSM 7334 / H1</strain>
    </source>
</reference>
<dbReference type="InterPro" id="IPR020846">
    <property type="entry name" value="MFS_dom"/>
</dbReference>
<gene>
    <name evidence="9" type="ordered locus">Spica_0257</name>
</gene>
<dbReference type="GO" id="GO:0022857">
    <property type="term" value="F:transmembrane transporter activity"/>
    <property type="evidence" value="ECO:0007669"/>
    <property type="project" value="InterPro"/>
</dbReference>
<dbReference type="HOGENOM" id="CLU_001265_60_4_12"/>
<feature type="transmembrane region" description="Helical" evidence="7">
    <location>
        <begin position="319"/>
        <end position="342"/>
    </location>
</feature>
<evidence type="ECO:0000256" key="2">
    <source>
        <dbReference type="ARBA" id="ARBA00022448"/>
    </source>
</evidence>
<feature type="transmembrane region" description="Helical" evidence="7">
    <location>
        <begin position="354"/>
        <end position="377"/>
    </location>
</feature>
<proteinExistence type="predicted"/>
<keyword evidence="6 7" id="KW-0472">Membrane</keyword>